<keyword evidence="4 6" id="KW-1133">Transmembrane helix</keyword>
<keyword evidence="8" id="KW-1185">Reference proteome</keyword>
<feature type="transmembrane region" description="Helical" evidence="6">
    <location>
        <begin position="219"/>
        <end position="247"/>
    </location>
</feature>
<keyword evidence="5 6" id="KW-0472">Membrane</keyword>
<protein>
    <submittedName>
        <fullName evidence="7">AI-2E family transporter</fullName>
    </submittedName>
</protein>
<feature type="transmembrane region" description="Helical" evidence="6">
    <location>
        <begin position="65"/>
        <end position="90"/>
    </location>
</feature>
<evidence type="ECO:0000313" key="8">
    <source>
        <dbReference type="Proteomes" id="UP001143307"/>
    </source>
</evidence>
<reference evidence="7" key="1">
    <citation type="submission" date="2019-02" db="EMBL/GenBank/DDBJ databases">
        <authorList>
            <person name="Li S.-H."/>
        </authorList>
    </citation>
    <scope>NUCLEOTIDE SEQUENCE</scope>
    <source>
        <strain evidence="7">IMCC8485</strain>
    </source>
</reference>
<comment type="caution">
    <text evidence="7">The sequence shown here is derived from an EMBL/GenBank/DDBJ whole genome shotgun (WGS) entry which is preliminary data.</text>
</comment>
<evidence type="ECO:0000256" key="5">
    <source>
        <dbReference type="ARBA" id="ARBA00023136"/>
    </source>
</evidence>
<feature type="transmembrane region" description="Helical" evidence="6">
    <location>
        <begin position="160"/>
        <end position="178"/>
    </location>
</feature>
<dbReference type="Proteomes" id="UP001143307">
    <property type="component" value="Unassembled WGS sequence"/>
</dbReference>
<organism evidence="7 8">
    <name type="scientific">Candidatus Seongchinamella marina</name>
    <dbReference type="NCBI Taxonomy" id="2518990"/>
    <lineage>
        <taxon>Bacteria</taxon>
        <taxon>Pseudomonadati</taxon>
        <taxon>Pseudomonadota</taxon>
        <taxon>Gammaproteobacteria</taxon>
        <taxon>Cellvibrionales</taxon>
        <taxon>Halieaceae</taxon>
        <taxon>Seongchinamella</taxon>
    </lineage>
</organism>
<gene>
    <name evidence="7" type="ORF">EYC87_13560</name>
</gene>
<evidence type="ECO:0000256" key="6">
    <source>
        <dbReference type="SAM" id="Phobius"/>
    </source>
</evidence>
<dbReference type="PANTHER" id="PTHR21716:SF64">
    <property type="entry name" value="AI-2 TRANSPORT PROTEIN TQSA"/>
    <property type="match status" value="1"/>
</dbReference>
<evidence type="ECO:0000256" key="4">
    <source>
        <dbReference type="ARBA" id="ARBA00022989"/>
    </source>
</evidence>
<name>A0ABT3SX88_9GAMM</name>
<dbReference type="InterPro" id="IPR002549">
    <property type="entry name" value="AI-2E-like"/>
</dbReference>
<evidence type="ECO:0000256" key="1">
    <source>
        <dbReference type="ARBA" id="ARBA00004141"/>
    </source>
</evidence>
<evidence type="ECO:0000256" key="2">
    <source>
        <dbReference type="ARBA" id="ARBA00009773"/>
    </source>
</evidence>
<dbReference type="Pfam" id="PF01594">
    <property type="entry name" value="AI-2E_transport"/>
    <property type="match status" value="1"/>
</dbReference>
<proteinExistence type="inferred from homology"/>
<evidence type="ECO:0000313" key="7">
    <source>
        <dbReference type="EMBL" id="MCX2974616.1"/>
    </source>
</evidence>
<dbReference type="PANTHER" id="PTHR21716">
    <property type="entry name" value="TRANSMEMBRANE PROTEIN"/>
    <property type="match status" value="1"/>
</dbReference>
<evidence type="ECO:0000256" key="3">
    <source>
        <dbReference type="ARBA" id="ARBA00022692"/>
    </source>
</evidence>
<feature type="transmembrane region" description="Helical" evidence="6">
    <location>
        <begin position="279"/>
        <end position="303"/>
    </location>
</feature>
<feature type="transmembrane region" description="Helical" evidence="6">
    <location>
        <begin position="315"/>
        <end position="344"/>
    </location>
</feature>
<feature type="transmembrane region" description="Helical" evidence="6">
    <location>
        <begin position="12"/>
        <end position="30"/>
    </location>
</feature>
<keyword evidence="3 6" id="KW-0812">Transmembrane</keyword>
<comment type="subcellular location">
    <subcellularLocation>
        <location evidence="1">Membrane</location>
        <topology evidence="1">Multi-pass membrane protein</topology>
    </subcellularLocation>
</comment>
<dbReference type="EMBL" id="SHNP01000004">
    <property type="protein sequence ID" value="MCX2974616.1"/>
    <property type="molecule type" value="Genomic_DNA"/>
</dbReference>
<sequence length="360" mass="38957">MAQLTPSEPSEVYRWPVAIALAAVICVALYLLQPILSPFVLGGLIAYLGDPLVDRLESRGVGRTLGVAVVFLLFSAIITLAIIFALPMLLHQLDALISKVPEIYRWLTQDALPWLQQRLAIPERRLPQVDWSGQLADNWQSVGKFTAQSLKRITGSGANLLLSLANLALVPVVAFYLMRDWNLLLDKALGIIPLSWQQRTSELAGEADEVVGAFLRGQFLVMCALGAIYSAGLWLVGLQLAMLLGLIAGLSSIVPYLGFMVGIVASLIAAYAQFNDWTMLLWVVLVFGVGQAVESMLLTPILVGDRIGLHPVAVIFVLMAGAQVAGFVGVVLALPVGAVIMVFLRHALQQYRSSELYGGD</sequence>
<feature type="transmembrane region" description="Helical" evidence="6">
    <location>
        <begin position="253"/>
        <end position="272"/>
    </location>
</feature>
<accession>A0ABT3SX88</accession>
<dbReference type="RefSeq" id="WP_279253354.1">
    <property type="nucleotide sequence ID" value="NZ_SHNP01000004.1"/>
</dbReference>
<comment type="similarity">
    <text evidence="2">Belongs to the autoinducer-2 exporter (AI-2E) (TC 2.A.86) family.</text>
</comment>